<sequence length="247" mass="28673">MQPYSVDPRIFDLSLDELETILRWVNEREERRGSYKTFLVGGWAVYAYNDTLKSIDIDLVTNSDTRSSLKHYLTSKKGYQPHTDENGTTVSKRTDYGEIVIDFATTSDPCNFLGRKETLSFNEINDRYREVKIRNANARIPERTLLLLYKLKAAYDRKYRIENGLYNDVEWGKGKLVKDYADIIALLDPNHGGRDIDLYYLGDKLAELSFLRQHLTCIPEQISSIKRYGKIGRKEIEEIINTLLSLI</sequence>
<dbReference type="Proteomes" id="UP000005233">
    <property type="component" value="Chromosome"/>
</dbReference>
<dbReference type="KEGG" id="mez:Mtc_0404"/>
<gene>
    <name evidence="1" type="ordered locus">Mtc_0404</name>
</gene>
<keyword evidence="2" id="KW-1185">Reference proteome</keyword>
<evidence type="ECO:0008006" key="3">
    <source>
        <dbReference type="Google" id="ProtNLM"/>
    </source>
</evidence>
<name>H8I433_METCZ</name>
<evidence type="ECO:0000313" key="1">
    <source>
        <dbReference type="EMBL" id="AFC99172.1"/>
    </source>
</evidence>
<dbReference type="AlphaFoldDB" id="H8I433"/>
<proteinExistence type="predicted"/>
<dbReference type="EMBL" id="CP003243">
    <property type="protein sequence ID" value="AFC99172.1"/>
    <property type="molecule type" value="Genomic_DNA"/>
</dbReference>
<reference evidence="1 2" key="1">
    <citation type="journal article" date="2012" name="J. Bacteriol.">
        <title>Complete genome sequence of a thermophilic methanogen, Methanocella conradii HZ254, isolated from Chinese rice field soil.</title>
        <authorList>
            <person name="Lu Z."/>
            <person name="Lu Y."/>
        </authorList>
    </citation>
    <scope>NUCLEOTIDE SEQUENCE [LARGE SCALE GENOMIC DNA]</scope>
    <source>
        <strain evidence="2">DSM 24694 / JCM 17849 / CGMCC 1.5162 / HZ254</strain>
    </source>
</reference>
<organism evidence="1 2">
    <name type="scientific">Methanocella conradii (strain DSM 24694 / JCM 17849 / CGMCC 1.5162 / HZ254)</name>
    <dbReference type="NCBI Taxonomy" id="1041930"/>
    <lineage>
        <taxon>Archaea</taxon>
        <taxon>Methanobacteriati</taxon>
        <taxon>Methanobacteriota</taxon>
        <taxon>Stenosarchaea group</taxon>
        <taxon>Methanomicrobia</taxon>
        <taxon>Methanocellales</taxon>
        <taxon>Methanocellaceae</taxon>
        <taxon>Methanocella</taxon>
    </lineage>
</organism>
<evidence type="ECO:0000313" key="2">
    <source>
        <dbReference type="Proteomes" id="UP000005233"/>
    </source>
</evidence>
<accession>H8I433</accession>
<dbReference type="OrthoDB" id="146522at2157"/>
<protein>
    <recommendedName>
        <fullName evidence="3">Nucleotidyltransferase</fullName>
    </recommendedName>
</protein>
<dbReference type="HOGENOM" id="CLU_1109504_0_0_2"/>
<dbReference type="eggNOG" id="arCOG06564">
    <property type="taxonomic scope" value="Archaea"/>
</dbReference>